<evidence type="ECO:0000259" key="7">
    <source>
        <dbReference type="Pfam" id="PF00931"/>
    </source>
</evidence>
<dbReference type="Pfam" id="PF13181">
    <property type="entry name" value="TPR_8"/>
    <property type="match status" value="2"/>
</dbReference>
<evidence type="ECO:0000256" key="1">
    <source>
        <dbReference type="ARBA" id="ARBA00004496"/>
    </source>
</evidence>
<gene>
    <name evidence="9" type="ORF">NIES23_18570</name>
</gene>
<evidence type="ECO:0008006" key="11">
    <source>
        <dbReference type="Google" id="ProtNLM"/>
    </source>
</evidence>
<dbReference type="Pfam" id="PF26355">
    <property type="entry name" value="HTH_VMAP-M9"/>
    <property type="match status" value="1"/>
</dbReference>
<feature type="repeat" description="TPR" evidence="6">
    <location>
        <begin position="743"/>
        <end position="776"/>
    </location>
</feature>
<dbReference type="Proteomes" id="UP000217507">
    <property type="component" value="Chromosome"/>
</dbReference>
<keyword evidence="3" id="KW-0677">Repeat</keyword>
<evidence type="ECO:0000256" key="2">
    <source>
        <dbReference type="ARBA" id="ARBA00022490"/>
    </source>
</evidence>
<dbReference type="AlphaFoldDB" id="A0A1Z4KJA8"/>
<protein>
    <recommendedName>
        <fullName evidence="11">NB-ARC domain-containing protein</fullName>
    </recommendedName>
</protein>
<accession>A0A1Z4KJA8</accession>
<evidence type="ECO:0000256" key="3">
    <source>
        <dbReference type="ARBA" id="ARBA00022737"/>
    </source>
</evidence>
<evidence type="ECO:0000313" key="9">
    <source>
        <dbReference type="EMBL" id="BAY69066.1"/>
    </source>
</evidence>
<dbReference type="InterPro" id="IPR011990">
    <property type="entry name" value="TPR-like_helical_dom_sf"/>
</dbReference>
<dbReference type="GO" id="GO:0005737">
    <property type="term" value="C:cytoplasm"/>
    <property type="evidence" value="ECO:0007669"/>
    <property type="project" value="UniProtKB-SubCell"/>
</dbReference>
<proteinExistence type="inferred from homology"/>
<dbReference type="PROSITE" id="PS50005">
    <property type="entry name" value="TPR"/>
    <property type="match status" value="2"/>
</dbReference>
<dbReference type="InterPro" id="IPR051476">
    <property type="entry name" value="Bac_ResReg_Asp_Phosphatase"/>
</dbReference>
<dbReference type="SUPFAM" id="SSF48452">
    <property type="entry name" value="TPR-like"/>
    <property type="match status" value="2"/>
</dbReference>
<feature type="domain" description="NB-ARC" evidence="7">
    <location>
        <begin position="124"/>
        <end position="217"/>
    </location>
</feature>
<dbReference type="Gene3D" id="3.40.50.300">
    <property type="entry name" value="P-loop containing nucleotide triphosphate hydrolases"/>
    <property type="match status" value="1"/>
</dbReference>
<dbReference type="InterPro" id="IPR058651">
    <property type="entry name" value="HTH_VMAP-M9"/>
</dbReference>
<feature type="repeat" description="TPR" evidence="6">
    <location>
        <begin position="663"/>
        <end position="696"/>
    </location>
</feature>
<dbReference type="PANTHER" id="PTHR46630:SF1">
    <property type="entry name" value="TETRATRICOPEPTIDE REPEAT PROTEIN 29"/>
    <property type="match status" value="1"/>
</dbReference>
<comment type="similarity">
    <text evidence="5">Belongs to the Rap family.</text>
</comment>
<dbReference type="SMART" id="SM00028">
    <property type="entry name" value="TPR"/>
    <property type="match status" value="5"/>
</dbReference>
<dbReference type="Gene3D" id="1.25.40.10">
    <property type="entry name" value="Tetratricopeptide repeat domain"/>
    <property type="match status" value="2"/>
</dbReference>
<evidence type="ECO:0000259" key="8">
    <source>
        <dbReference type="Pfam" id="PF26355"/>
    </source>
</evidence>
<dbReference type="InterPro" id="IPR027417">
    <property type="entry name" value="P-loop_NTPase"/>
</dbReference>
<name>A0A1Z4KJA8_ANAVA</name>
<sequence length="791" mass="89633">MDAEAALAWLDTIIPAQTGERLSDLQKVIVVQVWLGRKYLDIARAYGCTEGHAKDAGSHLWKLLSQVLRERITKSNCRATLERVLRKTTAISGLIDYQKLTQQPTPKLEDSNFLGREEAIAHLNTLVNPGSKVIVVQGEGGLGKTTLAQQYLQTQGFDLVLELLMAKETQNITPAERVVEEWLKQDFGEEPGVEFGVTLGRLKRQLHNRRIGVLIDNLEPALDQQGRLIPLHRNYVELLRVLADVRVQSVTLITSRDRLCEPGLNVHHYRLPGLDQSAWQKFFSNRGLTINLPILQQIHHTYGGNAKAMGILCGAMQEDFGGDMALYWQENHGDPLAATDLKNLAVSQINRLQALDPQAYRLLCRLGCYRYQDIPTIPSSGLFSLLWDVPASEHRQLIASLRNRSLVECHQGEYWLHPVIRAEAIARLRTSDEWEITNHKAADFWTASIPKIATFQDALQALEAYYHYIDINEFELAGKVILKSRNNQWQQFLPLGSTLYRMGLIQPILTAINQVLKNIQHDQNLSELYNILGDLHWITGNISQAIACQEKTINLTTQALKSLVPQPENKHKVYYLRMLEVDSLLSIGLYKIDLWELEDAAKLFQQVIYLAQNTDHHRWAEKASVCLALVNSYLGLCDAAYLLADVAYRNIKKEAIIETGRFAYFIQILGQTYVNLGDFTKAKEMFHQALTFAEESHYMQVKAKTLNGLAEIHRQQADYPLALAYHTEAIELLDKIGAKCDLAETYFQLGLTYKKMAKSDASQKYFTQAINLFTEIKAPNQVDKISITASF</sequence>
<dbReference type="InterPro" id="IPR002182">
    <property type="entry name" value="NB-ARC"/>
</dbReference>
<keyword evidence="2" id="KW-0963">Cytoplasm</keyword>
<comment type="subcellular location">
    <subcellularLocation>
        <location evidence="1">Cytoplasm</location>
    </subcellularLocation>
</comment>
<dbReference type="Pfam" id="PF13424">
    <property type="entry name" value="TPR_12"/>
    <property type="match status" value="1"/>
</dbReference>
<evidence type="ECO:0000256" key="4">
    <source>
        <dbReference type="ARBA" id="ARBA00022803"/>
    </source>
</evidence>
<dbReference type="GO" id="GO:0043531">
    <property type="term" value="F:ADP binding"/>
    <property type="evidence" value="ECO:0007669"/>
    <property type="project" value="InterPro"/>
</dbReference>
<dbReference type="PANTHER" id="PTHR46630">
    <property type="entry name" value="TETRATRICOPEPTIDE REPEAT PROTEIN 29"/>
    <property type="match status" value="1"/>
</dbReference>
<evidence type="ECO:0000313" key="10">
    <source>
        <dbReference type="Proteomes" id="UP000217507"/>
    </source>
</evidence>
<evidence type="ECO:0000256" key="5">
    <source>
        <dbReference type="ARBA" id="ARBA00038253"/>
    </source>
</evidence>
<dbReference type="EMBL" id="AP018216">
    <property type="protein sequence ID" value="BAY69066.1"/>
    <property type="molecule type" value="Genomic_DNA"/>
</dbReference>
<evidence type="ECO:0000256" key="6">
    <source>
        <dbReference type="PROSITE-ProRule" id="PRU00339"/>
    </source>
</evidence>
<feature type="domain" description="vWA-MoxR associated protein N-terminal HTH" evidence="8">
    <location>
        <begin position="1"/>
        <end position="83"/>
    </location>
</feature>
<keyword evidence="4 6" id="KW-0802">TPR repeat</keyword>
<dbReference type="InterPro" id="IPR019734">
    <property type="entry name" value="TPR_rpt"/>
</dbReference>
<organism evidence="9 10">
    <name type="scientific">Trichormus variabilis NIES-23</name>
    <dbReference type="NCBI Taxonomy" id="1973479"/>
    <lineage>
        <taxon>Bacteria</taxon>
        <taxon>Bacillati</taxon>
        <taxon>Cyanobacteriota</taxon>
        <taxon>Cyanophyceae</taxon>
        <taxon>Nostocales</taxon>
        <taxon>Nostocaceae</taxon>
        <taxon>Trichormus</taxon>
    </lineage>
</organism>
<reference evidence="9 10" key="1">
    <citation type="submission" date="2017-06" db="EMBL/GenBank/DDBJ databases">
        <title>Genome sequencing of cyanobaciteial culture collection at National Institute for Environmental Studies (NIES).</title>
        <authorList>
            <person name="Hirose Y."/>
            <person name="Shimura Y."/>
            <person name="Fujisawa T."/>
            <person name="Nakamura Y."/>
            <person name="Kawachi M."/>
        </authorList>
    </citation>
    <scope>NUCLEOTIDE SEQUENCE [LARGE SCALE GENOMIC DNA]</scope>
    <source>
        <strain evidence="9 10">NIES-23</strain>
    </source>
</reference>
<dbReference type="Pfam" id="PF00931">
    <property type="entry name" value="NB-ARC"/>
    <property type="match status" value="1"/>
</dbReference>
<dbReference type="SUPFAM" id="SSF52540">
    <property type="entry name" value="P-loop containing nucleoside triphosphate hydrolases"/>
    <property type="match status" value="1"/>
</dbReference>